<dbReference type="AlphaFoldDB" id="A0A1G6TSH9"/>
<name>A0A1G6TSH9_9ACTN</name>
<dbReference type="EMBL" id="LT629688">
    <property type="protein sequence ID" value="SDD32058.1"/>
    <property type="molecule type" value="Genomic_DNA"/>
</dbReference>
<dbReference type="OrthoDB" id="3254362at2"/>
<dbReference type="Proteomes" id="UP000198546">
    <property type="component" value="Chromosome i"/>
</dbReference>
<proteinExistence type="predicted"/>
<evidence type="ECO:0000313" key="1">
    <source>
        <dbReference type="EMBL" id="SDD32058.1"/>
    </source>
</evidence>
<accession>A0A1G6TSH9</accession>
<reference evidence="1 2" key="1">
    <citation type="submission" date="2016-10" db="EMBL/GenBank/DDBJ databases">
        <authorList>
            <person name="de Groot N.N."/>
        </authorList>
    </citation>
    <scope>NUCLEOTIDE SEQUENCE [LARGE SCALE GENOMIC DNA]</scope>
    <source>
        <strain evidence="1 2">MON 2.2</strain>
    </source>
</reference>
<gene>
    <name evidence="1" type="ORF">SAMN04489747_0696</name>
</gene>
<evidence type="ECO:0000313" key="2">
    <source>
        <dbReference type="Proteomes" id="UP000198546"/>
    </source>
</evidence>
<keyword evidence="2" id="KW-1185">Reference proteome</keyword>
<sequence length="137" mass="14866">MPDERPSRAEAAAHRIALSEGAQRHESVAAQRLIDDFLQTVRERGHAPEPLQAQLLSGASVRTDKEGWYLRKNRSLAIGTDGGYYVLTVPGGALARLRGVRLTPTPPPLQVGRGGRDGETGDLKEFLAMTLERLAQG</sequence>
<protein>
    <submittedName>
        <fullName evidence="1">Uncharacterized protein</fullName>
    </submittedName>
</protein>
<dbReference type="RefSeq" id="WP_090590668.1">
    <property type="nucleotide sequence ID" value="NZ_LT629688.1"/>
</dbReference>
<organism evidence="1 2">
    <name type="scientific">Auraticoccus monumenti</name>
    <dbReference type="NCBI Taxonomy" id="675864"/>
    <lineage>
        <taxon>Bacteria</taxon>
        <taxon>Bacillati</taxon>
        <taxon>Actinomycetota</taxon>
        <taxon>Actinomycetes</taxon>
        <taxon>Propionibacteriales</taxon>
        <taxon>Propionibacteriaceae</taxon>
        <taxon>Auraticoccus</taxon>
    </lineage>
</organism>
<dbReference type="STRING" id="675864.SAMN04489747_0696"/>